<name>A0A8E2F3T2_9PEZI</name>
<comment type="similarity">
    <text evidence="9">Belongs to the methyltransferase superfamily. METTL18 family.</text>
</comment>
<evidence type="ECO:0000256" key="6">
    <source>
        <dbReference type="ARBA" id="ARBA00022679"/>
    </source>
</evidence>
<dbReference type="InterPro" id="IPR029063">
    <property type="entry name" value="SAM-dependent_MTases_sf"/>
</dbReference>
<dbReference type="Gene3D" id="3.40.50.150">
    <property type="entry name" value="Vaccinia Virus protein VP39"/>
    <property type="match status" value="1"/>
</dbReference>
<keyword evidence="11" id="KW-1185">Reference proteome</keyword>
<keyword evidence="5" id="KW-0489">Methyltransferase</keyword>
<evidence type="ECO:0000256" key="2">
    <source>
        <dbReference type="ARBA" id="ARBA00004496"/>
    </source>
</evidence>
<keyword evidence="6" id="KW-0808">Transferase</keyword>
<evidence type="ECO:0000256" key="1">
    <source>
        <dbReference type="ARBA" id="ARBA00004123"/>
    </source>
</evidence>
<dbReference type="InterPro" id="IPR019410">
    <property type="entry name" value="Methyltransf_16"/>
</dbReference>
<evidence type="ECO:0000256" key="4">
    <source>
        <dbReference type="ARBA" id="ARBA00022490"/>
    </source>
</evidence>
<sequence>MAQPFSFGFSGDDIEIDSNDVQNDHKSGALALREHSSISNPPQVEARTHDIEELLSTLPSKISYSYLDIESPKGYKARLPRRELFDIRMQLMAEENGTDDAPVTGLDDSDIKTNVYEGGFKSWECSIDLVKFLLDRGPRKDLDDLCRVDHVIELGCGTALPTLLLFHYALTQSIPLYLTLADYNASVLRLVTLPNLLLTFASTIPATKSPFSAGQPNPLVNELNGDLEVTPELIASFRQALASLPITFTFISGSWTPTSKLLPLIATAPEMNTFVIASETIYSPSSLSAFVEAMIGILSRVRSGKAIVAAKRVYFGVGGSVDTFRIECSNRGAVAYEIEFDGLGGDGCGGGVRRCLVEVQML</sequence>
<evidence type="ECO:0000256" key="8">
    <source>
        <dbReference type="ARBA" id="ARBA00023242"/>
    </source>
</evidence>
<protein>
    <recommendedName>
        <fullName evidence="3">protein-histidine N-methyltransferase</fullName>
        <ecNumber evidence="3">2.1.1.85</ecNumber>
    </recommendedName>
</protein>
<accession>A0A8E2F3T2</accession>
<dbReference type="GO" id="GO:0032259">
    <property type="term" value="P:methylation"/>
    <property type="evidence" value="ECO:0007669"/>
    <property type="project" value="UniProtKB-KW"/>
</dbReference>
<dbReference type="OrthoDB" id="1723750at2759"/>
<evidence type="ECO:0000256" key="9">
    <source>
        <dbReference type="ARBA" id="ARBA00038126"/>
    </source>
</evidence>
<dbReference type="GO" id="GO:0005634">
    <property type="term" value="C:nucleus"/>
    <property type="evidence" value="ECO:0007669"/>
    <property type="project" value="UniProtKB-SubCell"/>
</dbReference>
<evidence type="ECO:0000313" key="10">
    <source>
        <dbReference type="EMBL" id="OCL09795.1"/>
    </source>
</evidence>
<evidence type="ECO:0000256" key="7">
    <source>
        <dbReference type="ARBA" id="ARBA00022691"/>
    </source>
</evidence>
<evidence type="ECO:0000313" key="11">
    <source>
        <dbReference type="Proteomes" id="UP000250140"/>
    </source>
</evidence>
<dbReference type="GO" id="GO:0005737">
    <property type="term" value="C:cytoplasm"/>
    <property type="evidence" value="ECO:0007669"/>
    <property type="project" value="UniProtKB-SubCell"/>
</dbReference>
<proteinExistence type="inferred from homology"/>
<evidence type="ECO:0000256" key="3">
    <source>
        <dbReference type="ARBA" id="ARBA00012533"/>
    </source>
</evidence>
<dbReference type="PANTHER" id="PTHR14614:SF39">
    <property type="entry name" value="HISTIDINE PROTEIN METHYLTRANSFERASE 1 HOMOLOG"/>
    <property type="match status" value="1"/>
</dbReference>
<dbReference type="Proteomes" id="UP000250140">
    <property type="component" value="Unassembled WGS sequence"/>
</dbReference>
<dbReference type="PANTHER" id="PTHR14614">
    <property type="entry name" value="HEPATOCELLULAR CARCINOMA-ASSOCIATED ANTIGEN"/>
    <property type="match status" value="1"/>
</dbReference>
<gene>
    <name evidence="10" type="ORF">AOQ84DRAFT_290550</name>
</gene>
<dbReference type="GO" id="GO:0018064">
    <property type="term" value="F:protein-L-histidine N-tele-methyltransferase activity"/>
    <property type="evidence" value="ECO:0007669"/>
    <property type="project" value="UniProtKB-EC"/>
</dbReference>
<dbReference type="AlphaFoldDB" id="A0A8E2F3T2"/>
<comment type="subcellular location">
    <subcellularLocation>
        <location evidence="2">Cytoplasm</location>
    </subcellularLocation>
    <subcellularLocation>
        <location evidence="1">Nucleus</location>
    </subcellularLocation>
</comment>
<organism evidence="10 11">
    <name type="scientific">Glonium stellatum</name>
    <dbReference type="NCBI Taxonomy" id="574774"/>
    <lineage>
        <taxon>Eukaryota</taxon>
        <taxon>Fungi</taxon>
        <taxon>Dikarya</taxon>
        <taxon>Ascomycota</taxon>
        <taxon>Pezizomycotina</taxon>
        <taxon>Dothideomycetes</taxon>
        <taxon>Pleosporomycetidae</taxon>
        <taxon>Gloniales</taxon>
        <taxon>Gloniaceae</taxon>
        <taxon>Glonium</taxon>
    </lineage>
</organism>
<keyword evidence="7" id="KW-0949">S-adenosyl-L-methionine</keyword>
<keyword evidence="8" id="KW-0539">Nucleus</keyword>
<reference evidence="10 11" key="1">
    <citation type="journal article" date="2016" name="Nat. Commun.">
        <title>Ectomycorrhizal ecology is imprinted in the genome of the dominant symbiotic fungus Cenococcum geophilum.</title>
        <authorList>
            <consortium name="DOE Joint Genome Institute"/>
            <person name="Peter M."/>
            <person name="Kohler A."/>
            <person name="Ohm R.A."/>
            <person name="Kuo A."/>
            <person name="Krutzmann J."/>
            <person name="Morin E."/>
            <person name="Arend M."/>
            <person name="Barry K.W."/>
            <person name="Binder M."/>
            <person name="Choi C."/>
            <person name="Clum A."/>
            <person name="Copeland A."/>
            <person name="Grisel N."/>
            <person name="Haridas S."/>
            <person name="Kipfer T."/>
            <person name="LaButti K."/>
            <person name="Lindquist E."/>
            <person name="Lipzen A."/>
            <person name="Maire R."/>
            <person name="Meier B."/>
            <person name="Mihaltcheva S."/>
            <person name="Molinier V."/>
            <person name="Murat C."/>
            <person name="Poggeler S."/>
            <person name="Quandt C.A."/>
            <person name="Sperisen C."/>
            <person name="Tritt A."/>
            <person name="Tisserant E."/>
            <person name="Crous P.W."/>
            <person name="Henrissat B."/>
            <person name="Nehls U."/>
            <person name="Egli S."/>
            <person name="Spatafora J.W."/>
            <person name="Grigoriev I.V."/>
            <person name="Martin F.M."/>
        </authorList>
    </citation>
    <scope>NUCLEOTIDE SEQUENCE [LARGE SCALE GENOMIC DNA]</scope>
    <source>
        <strain evidence="10 11">CBS 207.34</strain>
    </source>
</reference>
<evidence type="ECO:0000256" key="5">
    <source>
        <dbReference type="ARBA" id="ARBA00022603"/>
    </source>
</evidence>
<dbReference type="EC" id="2.1.1.85" evidence="3"/>
<keyword evidence="4" id="KW-0963">Cytoplasm</keyword>
<dbReference type="EMBL" id="KV749359">
    <property type="protein sequence ID" value="OCL09795.1"/>
    <property type="molecule type" value="Genomic_DNA"/>
</dbReference>